<proteinExistence type="predicted"/>
<gene>
    <name evidence="1" type="ORF">JGZ69_02540</name>
</gene>
<sequence>MLGGKHKTTKLYLKTNSGFLNSDPLIGGAMQAARGDWNVAGTPISINMTTSWDAQIVVNGSYFGNVEWSGRCTNYKDWVVAGNYSSSVIDANYTYLKSKSYNITKNKGVFAHEM</sequence>
<reference evidence="1 2" key="1">
    <citation type="submission" date="2020-12" db="EMBL/GenBank/DDBJ databases">
        <title>Taxonomic evaluation of the Bacillus sporothermodurans group of bacteria based on whole genome sequences.</title>
        <authorList>
            <person name="Fiedler G."/>
            <person name="Herbstmann A.-D."/>
            <person name="Doll E."/>
            <person name="Wenning M."/>
            <person name="Brinks E."/>
            <person name="Kabisch J."/>
            <person name="Breitenwieser F."/>
            <person name="Lappann M."/>
            <person name="Boehnlein C."/>
            <person name="Franz C."/>
        </authorList>
    </citation>
    <scope>NUCLEOTIDE SEQUENCE [LARGE SCALE GENOMIC DNA]</scope>
    <source>
        <strain evidence="1 2">DSM 10599</strain>
    </source>
</reference>
<evidence type="ECO:0000313" key="1">
    <source>
        <dbReference type="EMBL" id="QQX25857.1"/>
    </source>
</evidence>
<organism evidence="1 2">
    <name type="scientific">Heyndrickxia sporothermodurans</name>
    <dbReference type="NCBI Taxonomy" id="46224"/>
    <lineage>
        <taxon>Bacteria</taxon>
        <taxon>Bacillati</taxon>
        <taxon>Bacillota</taxon>
        <taxon>Bacilli</taxon>
        <taxon>Bacillales</taxon>
        <taxon>Bacillaceae</taxon>
        <taxon>Heyndrickxia</taxon>
    </lineage>
</organism>
<dbReference type="AlphaFoldDB" id="A0AB37HE64"/>
<dbReference type="EMBL" id="CP066701">
    <property type="protein sequence ID" value="QQX25857.1"/>
    <property type="molecule type" value="Genomic_DNA"/>
</dbReference>
<dbReference type="KEGG" id="hspo:JGZ69_02540"/>
<accession>A0AB37HE64</accession>
<dbReference type="Proteomes" id="UP000595512">
    <property type="component" value="Chromosome"/>
</dbReference>
<evidence type="ECO:0000313" key="2">
    <source>
        <dbReference type="Proteomes" id="UP000595512"/>
    </source>
</evidence>
<dbReference type="RefSeq" id="WP_202299838.1">
    <property type="nucleotide sequence ID" value="NZ_CP066701.1"/>
</dbReference>
<name>A0AB37HE64_9BACI</name>
<protein>
    <submittedName>
        <fullName evidence="1">Uncharacterized protein</fullName>
    </submittedName>
</protein>